<dbReference type="EMBL" id="GFPF01004036">
    <property type="protein sequence ID" value="MAA15182.1"/>
    <property type="molecule type" value="Transcribed_RNA"/>
</dbReference>
<protein>
    <submittedName>
        <fullName evidence="2">Lipocalin</fullName>
    </submittedName>
</protein>
<evidence type="ECO:0000256" key="1">
    <source>
        <dbReference type="SAM" id="SignalP"/>
    </source>
</evidence>
<keyword evidence="1" id="KW-0732">Signal</keyword>
<evidence type="ECO:0000313" key="2">
    <source>
        <dbReference type="EMBL" id="MAA15182.1"/>
    </source>
</evidence>
<organism evidence="2">
    <name type="scientific">Rhipicephalus zambeziensis</name>
    <dbReference type="NCBI Taxonomy" id="60191"/>
    <lineage>
        <taxon>Eukaryota</taxon>
        <taxon>Metazoa</taxon>
        <taxon>Ecdysozoa</taxon>
        <taxon>Arthropoda</taxon>
        <taxon>Chelicerata</taxon>
        <taxon>Arachnida</taxon>
        <taxon>Acari</taxon>
        <taxon>Parasitiformes</taxon>
        <taxon>Ixodida</taxon>
        <taxon>Ixodoidea</taxon>
        <taxon>Ixodidae</taxon>
        <taxon>Rhipicephalinae</taxon>
        <taxon>Rhipicephalus</taxon>
        <taxon>Rhipicephalus</taxon>
    </lineage>
</organism>
<name>A0A224YMV8_9ACAR</name>
<sequence>MNVVTIGVLAVLSLLVLPHLIVCPLHKVNFNDLLLFLNTSFRIYIFTLRENLNEPCPYYVKEFLNETYYVFNFTTEEGCKPNTTKFNADLGNTTENTPYMNIHGWKGSNLTKELRYYNDGEKCAIFSFWESRQTHYELHVWSIKFSISNGRKVFLTCFNVYSAYTAQLSHLRYECNHGC</sequence>
<proteinExistence type="predicted"/>
<feature type="chain" id="PRO_5012985441" evidence="1">
    <location>
        <begin position="19"/>
        <end position="179"/>
    </location>
</feature>
<accession>A0A224YMV8</accession>
<feature type="signal peptide" evidence="1">
    <location>
        <begin position="1"/>
        <end position="18"/>
    </location>
</feature>
<dbReference type="AlphaFoldDB" id="A0A224YMV8"/>
<reference evidence="2" key="1">
    <citation type="journal article" date="2017" name="Parasit. Vectors">
        <title>Sialotranscriptomics of Rhipicephalus zambeziensis reveals intricate expression profiles of secretory proteins and suggests tight temporal transcriptional regulation during blood-feeding.</title>
        <authorList>
            <person name="de Castro M.H."/>
            <person name="de Klerk D."/>
            <person name="Pienaar R."/>
            <person name="Rees D.J.G."/>
            <person name="Mans B.J."/>
        </authorList>
    </citation>
    <scope>NUCLEOTIDE SEQUENCE</scope>
    <source>
        <tissue evidence="2">Salivary glands</tissue>
    </source>
</reference>